<name>A0A2N1UMY2_9BACT</name>
<evidence type="ECO:0000313" key="9">
    <source>
        <dbReference type="Proteomes" id="UP000233414"/>
    </source>
</evidence>
<dbReference type="GO" id="GO:0005886">
    <property type="term" value="C:plasma membrane"/>
    <property type="evidence" value="ECO:0007669"/>
    <property type="project" value="TreeGrafter"/>
</dbReference>
<dbReference type="InterPro" id="IPR007221">
    <property type="entry name" value="MreC"/>
</dbReference>
<sequence>MFKKIFQFKLIFIVIVIILLIFFYSTKLLLPLENFLKIFFLPFQSKTYQIANKIHEKTVFSKETIEENKKLKKEIQKLIVEKSQIEELFQENEALRKELNFIKKNNIPFIITQIIGETNNLGFQTLIINKGEADGLREGLPVIMQGFLIGKIIKVDKYTAQILPIIESHSLVAATIQNFSKTSGLVKGEYNLSLIMELIPKDIKIKVGDLVITSGLEENIPRGLIIGQVEKIISQPEELYQKAQINSSISFKNLNILTILLPLNKK</sequence>
<dbReference type="NCBIfam" id="TIGR00219">
    <property type="entry name" value="mreC"/>
    <property type="match status" value="1"/>
</dbReference>
<keyword evidence="6" id="KW-1133">Transmembrane helix</keyword>
<keyword evidence="3" id="KW-0133">Cell shape</keyword>
<evidence type="ECO:0000256" key="4">
    <source>
        <dbReference type="ARBA" id="ARBA00032089"/>
    </source>
</evidence>
<proteinExistence type="inferred from homology"/>
<feature type="transmembrane region" description="Helical" evidence="6">
    <location>
        <begin position="6"/>
        <end position="24"/>
    </location>
</feature>
<evidence type="ECO:0000256" key="2">
    <source>
        <dbReference type="ARBA" id="ARBA00013855"/>
    </source>
</evidence>
<dbReference type="InterPro" id="IPR042177">
    <property type="entry name" value="Cell/Rod_1"/>
</dbReference>
<accession>A0A2N1UMY2</accession>
<keyword evidence="6" id="KW-0812">Transmembrane</keyword>
<evidence type="ECO:0000256" key="6">
    <source>
        <dbReference type="SAM" id="Phobius"/>
    </source>
</evidence>
<dbReference type="Proteomes" id="UP000233414">
    <property type="component" value="Unassembled WGS sequence"/>
</dbReference>
<feature type="domain" description="Rod shape-determining protein MreC beta-barrel core" evidence="7">
    <location>
        <begin position="114"/>
        <end position="260"/>
    </location>
</feature>
<dbReference type="AlphaFoldDB" id="A0A2N1UMY2"/>
<keyword evidence="6" id="KW-0472">Membrane</keyword>
<feature type="coiled-coil region" evidence="5">
    <location>
        <begin position="61"/>
        <end position="105"/>
    </location>
</feature>
<dbReference type="PANTHER" id="PTHR34138">
    <property type="entry name" value="CELL SHAPE-DETERMINING PROTEIN MREC"/>
    <property type="match status" value="1"/>
</dbReference>
<reference evidence="8 9" key="1">
    <citation type="journal article" date="2017" name="ISME J.">
        <title>Potential for microbial H2 and metal transformations associated with novel bacteria and archaea in deep terrestrial subsurface sediments.</title>
        <authorList>
            <person name="Hernsdorf A.W."/>
            <person name="Amano Y."/>
            <person name="Miyakawa K."/>
            <person name="Ise K."/>
            <person name="Suzuki Y."/>
            <person name="Anantharaman K."/>
            <person name="Probst A."/>
            <person name="Burstein D."/>
            <person name="Thomas B.C."/>
            <person name="Banfield J.F."/>
        </authorList>
    </citation>
    <scope>NUCLEOTIDE SEQUENCE [LARGE SCALE GENOMIC DNA]</scope>
    <source>
        <strain evidence="8">HGW-Kuenenbacteria-1</strain>
    </source>
</reference>
<evidence type="ECO:0000256" key="3">
    <source>
        <dbReference type="ARBA" id="ARBA00022960"/>
    </source>
</evidence>
<gene>
    <name evidence="8" type="primary">mreC</name>
    <name evidence="8" type="ORF">CVV26_02885</name>
</gene>
<evidence type="ECO:0000259" key="7">
    <source>
        <dbReference type="Pfam" id="PF04085"/>
    </source>
</evidence>
<organism evidence="8 9">
    <name type="scientific">Candidatus Kuenenbacteria bacterium HGW-Kuenenbacteria-1</name>
    <dbReference type="NCBI Taxonomy" id="2013812"/>
    <lineage>
        <taxon>Bacteria</taxon>
        <taxon>Candidatus Kueneniibacteriota</taxon>
    </lineage>
</organism>
<dbReference type="GO" id="GO:0008360">
    <property type="term" value="P:regulation of cell shape"/>
    <property type="evidence" value="ECO:0007669"/>
    <property type="project" value="UniProtKB-KW"/>
</dbReference>
<comment type="caution">
    <text evidence="8">The sequence shown here is derived from an EMBL/GenBank/DDBJ whole genome shotgun (WGS) entry which is preliminary data.</text>
</comment>
<evidence type="ECO:0000256" key="5">
    <source>
        <dbReference type="SAM" id="Coils"/>
    </source>
</evidence>
<dbReference type="Gene3D" id="2.40.10.350">
    <property type="entry name" value="Rod shape-determining protein MreC, domain 2"/>
    <property type="match status" value="1"/>
</dbReference>
<dbReference type="PIRSF" id="PIRSF038471">
    <property type="entry name" value="MreC"/>
    <property type="match status" value="1"/>
</dbReference>
<dbReference type="PANTHER" id="PTHR34138:SF1">
    <property type="entry name" value="CELL SHAPE-DETERMINING PROTEIN MREC"/>
    <property type="match status" value="1"/>
</dbReference>
<protein>
    <recommendedName>
        <fullName evidence="2">Cell shape-determining protein MreC</fullName>
    </recommendedName>
    <alternativeName>
        <fullName evidence="4">Cell shape protein MreC</fullName>
    </alternativeName>
</protein>
<keyword evidence="5" id="KW-0175">Coiled coil</keyword>
<comment type="similarity">
    <text evidence="1">Belongs to the MreC family.</text>
</comment>
<dbReference type="Gene3D" id="2.40.10.340">
    <property type="entry name" value="Rod shape-determining protein MreC, domain 1"/>
    <property type="match status" value="1"/>
</dbReference>
<dbReference type="InterPro" id="IPR042175">
    <property type="entry name" value="Cell/Rod_MreC_2"/>
</dbReference>
<evidence type="ECO:0000313" key="8">
    <source>
        <dbReference type="EMBL" id="PKL72147.1"/>
    </source>
</evidence>
<dbReference type="Pfam" id="PF04085">
    <property type="entry name" value="MreC"/>
    <property type="match status" value="1"/>
</dbReference>
<evidence type="ECO:0000256" key="1">
    <source>
        <dbReference type="ARBA" id="ARBA00009369"/>
    </source>
</evidence>
<dbReference type="InterPro" id="IPR055342">
    <property type="entry name" value="MreC_beta-barrel_core"/>
</dbReference>
<dbReference type="EMBL" id="PGYQ01000015">
    <property type="protein sequence ID" value="PKL72147.1"/>
    <property type="molecule type" value="Genomic_DNA"/>
</dbReference>